<gene>
    <name evidence="1" type="ORF">GCM10023185_44680</name>
</gene>
<keyword evidence="2" id="KW-1185">Reference proteome</keyword>
<proteinExistence type="predicted"/>
<accession>A0ABP8ISB3</accession>
<dbReference type="Proteomes" id="UP001501153">
    <property type="component" value="Unassembled WGS sequence"/>
</dbReference>
<reference evidence="2" key="1">
    <citation type="journal article" date="2019" name="Int. J. Syst. Evol. Microbiol.">
        <title>The Global Catalogue of Microorganisms (GCM) 10K type strain sequencing project: providing services to taxonomists for standard genome sequencing and annotation.</title>
        <authorList>
            <consortium name="The Broad Institute Genomics Platform"/>
            <consortium name="The Broad Institute Genome Sequencing Center for Infectious Disease"/>
            <person name="Wu L."/>
            <person name="Ma J."/>
        </authorList>
    </citation>
    <scope>NUCLEOTIDE SEQUENCE [LARGE SCALE GENOMIC DNA]</scope>
    <source>
        <strain evidence="2">JCM 17923</strain>
    </source>
</reference>
<protein>
    <submittedName>
        <fullName evidence="1">Uncharacterized protein</fullName>
    </submittedName>
</protein>
<sequence length="67" mass="7782">MSYLLTMLLAFLGLDPSHTEVKVLDDHTFIVDGRTYDVEESMGFDERNDLVEGIEIHQERFSAFYHS</sequence>
<organism evidence="1 2">
    <name type="scientific">Hymenobacter saemangeumensis</name>
    <dbReference type="NCBI Taxonomy" id="1084522"/>
    <lineage>
        <taxon>Bacteria</taxon>
        <taxon>Pseudomonadati</taxon>
        <taxon>Bacteroidota</taxon>
        <taxon>Cytophagia</taxon>
        <taxon>Cytophagales</taxon>
        <taxon>Hymenobacteraceae</taxon>
        <taxon>Hymenobacter</taxon>
    </lineage>
</organism>
<comment type="caution">
    <text evidence="1">The sequence shown here is derived from an EMBL/GenBank/DDBJ whole genome shotgun (WGS) entry which is preliminary data.</text>
</comment>
<evidence type="ECO:0000313" key="1">
    <source>
        <dbReference type="EMBL" id="GAA4370285.1"/>
    </source>
</evidence>
<dbReference type="EMBL" id="BAABGZ010000081">
    <property type="protein sequence ID" value="GAA4370285.1"/>
    <property type="molecule type" value="Genomic_DNA"/>
</dbReference>
<evidence type="ECO:0000313" key="2">
    <source>
        <dbReference type="Proteomes" id="UP001501153"/>
    </source>
</evidence>
<name>A0ABP8ISB3_9BACT</name>
<dbReference type="RefSeq" id="WP_345238386.1">
    <property type="nucleotide sequence ID" value="NZ_BAABGZ010000081.1"/>
</dbReference>